<evidence type="ECO:0000256" key="4">
    <source>
        <dbReference type="ARBA" id="ARBA00022692"/>
    </source>
</evidence>
<organism evidence="10 11">
    <name type="scientific">Capnocytophaga gingivalis</name>
    <dbReference type="NCBI Taxonomy" id="1017"/>
    <lineage>
        <taxon>Bacteria</taxon>
        <taxon>Pseudomonadati</taxon>
        <taxon>Bacteroidota</taxon>
        <taxon>Flavobacteriia</taxon>
        <taxon>Flavobacteriales</taxon>
        <taxon>Flavobacteriaceae</taxon>
        <taxon>Capnocytophaga</taxon>
    </lineage>
</organism>
<keyword evidence="6 7" id="KW-0472">Membrane</keyword>
<feature type="transmembrane region" description="Helical" evidence="7">
    <location>
        <begin position="282"/>
        <end position="306"/>
    </location>
</feature>
<keyword evidence="5 7" id="KW-1133">Transmembrane helix</keyword>
<reference evidence="11" key="1">
    <citation type="submission" date="2017-06" db="EMBL/GenBank/DDBJ databases">
        <title>Capnocytophaga spp. assemblies.</title>
        <authorList>
            <person name="Gulvik C.A."/>
        </authorList>
    </citation>
    <scope>NUCLEOTIDE SEQUENCE [LARGE SCALE GENOMIC DNA]</scope>
    <source>
        <strain evidence="11">H1496</strain>
    </source>
</reference>
<name>A0A250FM70_9FLAO</name>
<feature type="domain" description="ABC3 transporter permease C-terminal" evidence="8">
    <location>
        <begin position="283"/>
        <end position="409"/>
    </location>
</feature>
<evidence type="ECO:0000256" key="2">
    <source>
        <dbReference type="ARBA" id="ARBA00005236"/>
    </source>
</evidence>
<dbReference type="PANTHER" id="PTHR30489:SF0">
    <property type="entry name" value="LIPOPROTEIN-RELEASING SYSTEM TRANSMEMBRANE PROTEIN LOLE"/>
    <property type="match status" value="1"/>
</dbReference>
<dbReference type="KEGG" id="cgh:CGC50_03040"/>
<dbReference type="InterPro" id="IPR051447">
    <property type="entry name" value="Lipoprotein-release_system"/>
</dbReference>
<dbReference type="OrthoDB" id="1522670at2"/>
<evidence type="ECO:0000259" key="8">
    <source>
        <dbReference type="Pfam" id="PF02687"/>
    </source>
</evidence>
<dbReference type="PANTHER" id="PTHR30489">
    <property type="entry name" value="LIPOPROTEIN-RELEASING SYSTEM TRANSMEMBRANE PROTEIN LOLE"/>
    <property type="match status" value="1"/>
</dbReference>
<dbReference type="Pfam" id="PF12704">
    <property type="entry name" value="MacB_PCD"/>
    <property type="match status" value="1"/>
</dbReference>
<comment type="similarity">
    <text evidence="2">Belongs to the ABC-4 integral membrane protein family. LolC/E subfamily.</text>
</comment>
<evidence type="ECO:0000256" key="1">
    <source>
        <dbReference type="ARBA" id="ARBA00004651"/>
    </source>
</evidence>
<dbReference type="GeneID" id="84807534"/>
<dbReference type="InterPro" id="IPR025857">
    <property type="entry name" value="MacB_PCD"/>
</dbReference>
<evidence type="ECO:0000259" key="9">
    <source>
        <dbReference type="Pfam" id="PF12704"/>
    </source>
</evidence>
<dbReference type="Pfam" id="PF02687">
    <property type="entry name" value="FtsX"/>
    <property type="match status" value="1"/>
</dbReference>
<feature type="transmembrane region" description="Helical" evidence="7">
    <location>
        <begin position="25"/>
        <end position="45"/>
    </location>
</feature>
<evidence type="ECO:0000313" key="11">
    <source>
        <dbReference type="Proteomes" id="UP000217250"/>
    </source>
</evidence>
<dbReference type="GO" id="GO:0098797">
    <property type="term" value="C:plasma membrane protein complex"/>
    <property type="evidence" value="ECO:0007669"/>
    <property type="project" value="TreeGrafter"/>
</dbReference>
<feature type="domain" description="MacB-like periplasmic core" evidence="9">
    <location>
        <begin position="28"/>
        <end position="247"/>
    </location>
</feature>
<evidence type="ECO:0000256" key="6">
    <source>
        <dbReference type="ARBA" id="ARBA00023136"/>
    </source>
</evidence>
<keyword evidence="4 7" id="KW-0812">Transmembrane</keyword>
<sequence length="416" mass="46895">MNIEFFIARRLVHNSGGKSSISSPIIKIAISAIALGVVMILIAIATGRGLQERIRQKIASLNGHIQIFNYDTNRSEVSIVPISNQEDFYTDPQFFNREGKKVLHLQGVITKGGIIRTEKTFEGIIAKGVGKDFDAQYMKAYLKAGKFPDFSSDTLSNEVLISQYLANRLELSVGDTCNTLFLREESEGIPNQRNFTIAGIYASGFQQFDATYILVDIRQLQKINKWTPQQVGLFEVFIKDFDQMDSVGEYVYNHIPTTYDSQTIAQKYPTIFEWFHTFDLNIFIIIAIMVIVGGVNMITAILVLILERTPMIGTLKALGATNWNIRKIFLYNAAYLIGLGLFWGNLIGLSLLCIQYYFAPLKLDPTVYYVTEVPIYLHMGYIIALNVGILITCLLMLLVPSYIVSRISPIKAIKFE</sequence>
<protein>
    <submittedName>
        <fullName evidence="10">Transmembrane permease</fullName>
    </submittedName>
</protein>
<gene>
    <name evidence="10" type="ORF">CGC50_03040</name>
</gene>
<dbReference type="InterPro" id="IPR003838">
    <property type="entry name" value="ABC3_permease_C"/>
</dbReference>
<feature type="transmembrane region" description="Helical" evidence="7">
    <location>
        <begin position="333"/>
        <end position="358"/>
    </location>
</feature>
<evidence type="ECO:0000256" key="3">
    <source>
        <dbReference type="ARBA" id="ARBA00022475"/>
    </source>
</evidence>
<proteinExistence type="inferred from homology"/>
<dbReference type="AlphaFoldDB" id="A0A250FM70"/>
<keyword evidence="3" id="KW-1003">Cell membrane</keyword>
<dbReference type="RefSeq" id="WP_095909630.1">
    <property type="nucleotide sequence ID" value="NZ_CP022386.1"/>
</dbReference>
<accession>A0A250FM70</accession>
<evidence type="ECO:0000256" key="7">
    <source>
        <dbReference type="SAM" id="Phobius"/>
    </source>
</evidence>
<dbReference type="EMBL" id="CP022386">
    <property type="protein sequence ID" value="ATA86220.1"/>
    <property type="molecule type" value="Genomic_DNA"/>
</dbReference>
<dbReference type="Proteomes" id="UP000217250">
    <property type="component" value="Chromosome"/>
</dbReference>
<evidence type="ECO:0000313" key="10">
    <source>
        <dbReference type="EMBL" id="ATA86220.1"/>
    </source>
</evidence>
<evidence type="ECO:0000256" key="5">
    <source>
        <dbReference type="ARBA" id="ARBA00022989"/>
    </source>
</evidence>
<dbReference type="GO" id="GO:0044874">
    <property type="term" value="P:lipoprotein localization to outer membrane"/>
    <property type="evidence" value="ECO:0007669"/>
    <property type="project" value="TreeGrafter"/>
</dbReference>
<comment type="subcellular location">
    <subcellularLocation>
        <location evidence="1">Cell membrane</location>
        <topology evidence="1">Multi-pass membrane protein</topology>
    </subcellularLocation>
</comment>
<feature type="transmembrane region" description="Helical" evidence="7">
    <location>
        <begin position="378"/>
        <end position="404"/>
    </location>
</feature>